<gene>
    <name evidence="3" type="ORF">SLS53_008726</name>
</gene>
<evidence type="ECO:0000313" key="3">
    <source>
        <dbReference type="EMBL" id="KAK7731562.1"/>
    </source>
</evidence>
<protein>
    <submittedName>
        <fullName evidence="3">Uncharacterized protein</fullName>
    </submittedName>
</protein>
<proteinExistence type="predicted"/>
<keyword evidence="1" id="KW-0175">Coiled coil</keyword>
<feature type="coiled-coil region" evidence="1">
    <location>
        <begin position="300"/>
        <end position="341"/>
    </location>
</feature>
<feature type="compositionally biased region" description="Pro residues" evidence="2">
    <location>
        <begin position="1"/>
        <end position="28"/>
    </location>
</feature>
<name>A0AAN9U0H7_9PEZI</name>
<feature type="region of interest" description="Disordered" evidence="2">
    <location>
        <begin position="1"/>
        <end position="36"/>
    </location>
</feature>
<accession>A0AAN9U0H7</accession>
<dbReference type="EMBL" id="JAJSPL020000055">
    <property type="protein sequence ID" value="KAK7731562.1"/>
    <property type="molecule type" value="Genomic_DNA"/>
</dbReference>
<reference evidence="3 4" key="1">
    <citation type="journal article" date="2023" name="PLoS ONE">
        <title>Cytospora paraplurivora sp. nov. isolated from orchards with fruit tree decline syndrome in Ontario, Canada.</title>
        <authorList>
            <person name="Ilyukhin E."/>
            <person name="Nguyen H.D.T."/>
            <person name="Castle A.J."/>
            <person name="Ellouze W."/>
        </authorList>
    </citation>
    <scope>NUCLEOTIDE SEQUENCE [LARGE SCALE GENOMIC DNA]</scope>
    <source>
        <strain evidence="3 4">FDS-564</strain>
    </source>
</reference>
<evidence type="ECO:0000256" key="1">
    <source>
        <dbReference type="SAM" id="Coils"/>
    </source>
</evidence>
<evidence type="ECO:0000313" key="4">
    <source>
        <dbReference type="Proteomes" id="UP001320245"/>
    </source>
</evidence>
<dbReference type="Proteomes" id="UP001320245">
    <property type="component" value="Unassembled WGS sequence"/>
</dbReference>
<organism evidence="3 4">
    <name type="scientific">Cytospora paraplurivora</name>
    <dbReference type="NCBI Taxonomy" id="2898453"/>
    <lineage>
        <taxon>Eukaryota</taxon>
        <taxon>Fungi</taxon>
        <taxon>Dikarya</taxon>
        <taxon>Ascomycota</taxon>
        <taxon>Pezizomycotina</taxon>
        <taxon>Sordariomycetes</taxon>
        <taxon>Sordariomycetidae</taxon>
        <taxon>Diaporthales</taxon>
        <taxon>Cytosporaceae</taxon>
        <taxon>Cytospora</taxon>
    </lineage>
</organism>
<keyword evidence="4" id="KW-1185">Reference proteome</keyword>
<sequence>MAGASSPPPAPSSRPPTPDLPPSPPGPRPIVDVGPSGHPEAAIVPAVIEWAGDDGQSSCYLGHSDANPVHFVFYFDAPTKTTILRLSIVVALRERGSKPFRTIEPLYLCLLERDPSRLRHLSIDDATASYQPPPEEYLQGLPMQTHGSKFLGISVELARPVDLVAPDWPLTPRNNAHGEVLDSVRLLARQTVFRIHVREDSSVPISDTLVSLCASVSNGEDLRHDDTLGVPGMLYHGRFPNAKVVSPHLLMPSKADAYLSGANELCDDGTGLKSVVSSTVGEQMRAYVEEMCRQNVADAVAPMALRVERLEQRLAEVERERDEAKSRIGELKLELEGLDSHIEDRVWLEVDELQTSVRRDFDVLEREIRSDVRDYVEEQMGPAIDKAKRQLANADVSIIEGRLDINLDDDQ</sequence>
<comment type="caution">
    <text evidence="3">The sequence shown here is derived from an EMBL/GenBank/DDBJ whole genome shotgun (WGS) entry which is preliminary data.</text>
</comment>
<dbReference type="AlphaFoldDB" id="A0AAN9U0H7"/>
<evidence type="ECO:0000256" key="2">
    <source>
        <dbReference type="SAM" id="MobiDB-lite"/>
    </source>
</evidence>